<dbReference type="EMBL" id="VSRR010008602">
    <property type="protein sequence ID" value="MPC49000.1"/>
    <property type="molecule type" value="Genomic_DNA"/>
</dbReference>
<organism evidence="1 2">
    <name type="scientific">Portunus trituberculatus</name>
    <name type="common">Swimming crab</name>
    <name type="synonym">Neptunus trituberculatus</name>
    <dbReference type="NCBI Taxonomy" id="210409"/>
    <lineage>
        <taxon>Eukaryota</taxon>
        <taxon>Metazoa</taxon>
        <taxon>Ecdysozoa</taxon>
        <taxon>Arthropoda</taxon>
        <taxon>Crustacea</taxon>
        <taxon>Multicrustacea</taxon>
        <taxon>Malacostraca</taxon>
        <taxon>Eumalacostraca</taxon>
        <taxon>Eucarida</taxon>
        <taxon>Decapoda</taxon>
        <taxon>Pleocyemata</taxon>
        <taxon>Brachyura</taxon>
        <taxon>Eubrachyura</taxon>
        <taxon>Portunoidea</taxon>
        <taxon>Portunidae</taxon>
        <taxon>Portuninae</taxon>
        <taxon>Portunus</taxon>
    </lineage>
</organism>
<gene>
    <name evidence="1" type="ORF">E2C01_042787</name>
</gene>
<evidence type="ECO:0000313" key="1">
    <source>
        <dbReference type="EMBL" id="MPC49000.1"/>
    </source>
</evidence>
<comment type="caution">
    <text evidence="1">The sequence shown here is derived from an EMBL/GenBank/DDBJ whole genome shotgun (WGS) entry which is preliminary data.</text>
</comment>
<reference evidence="1 2" key="1">
    <citation type="submission" date="2019-05" db="EMBL/GenBank/DDBJ databases">
        <title>Another draft genome of Portunus trituberculatus and its Hox gene families provides insights of decapod evolution.</title>
        <authorList>
            <person name="Jeong J.-H."/>
            <person name="Song I."/>
            <person name="Kim S."/>
            <person name="Choi T."/>
            <person name="Kim D."/>
            <person name="Ryu S."/>
            <person name="Kim W."/>
        </authorList>
    </citation>
    <scope>NUCLEOTIDE SEQUENCE [LARGE SCALE GENOMIC DNA]</scope>
    <source>
        <tissue evidence="1">Muscle</tissue>
    </source>
</reference>
<keyword evidence="2" id="KW-1185">Reference proteome</keyword>
<name>A0A5B7FMP7_PORTR</name>
<dbReference type="AlphaFoldDB" id="A0A5B7FMP7"/>
<sequence length="162" mass="18050">MEVIVCPESYQVCPSTCQIHSFIKRKCQNLSNFNSSRDFWHLAKNYSNNLISLTFPPLFHPDDTTAVSSVSKAELFFQTFANDSTLDDSGLFLPSPPPFDYFVSSIKILRNDAFHALSGLNCRKAYGPDGAPPNILKNCTSVLAPCLAKLIQLYLSTFIFPS</sequence>
<accession>A0A5B7FMP7</accession>
<proteinExistence type="predicted"/>
<dbReference type="Proteomes" id="UP000324222">
    <property type="component" value="Unassembled WGS sequence"/>
</dbReference>
<protein>
    <submittedName>
        <fullName evidence="1">Uncharacterized protein</fullName>
    </submittedName>
</protein>
<evidence type="ECO:0000313" key="2">
    <source>
        <dbReference type="Proteomes" id="UP000324222"/>
    </source>
</evidence>